<evidence type="ECO:0000259" key="1">
    <source>
        <dbReference type="Pfam" id="PF01636"/>
    </source>
</evidence>
<dbReference type="Gene3D" id="3.30.200.20">
    <property type="entry name" value="Phosphorylase Kinase, domain 1"/>
    <property type="match status" value="1"/>
</dbReference>
<dbReference type="NCBIfam" id="TIGR02906">
    <property type="entry name" value="spore_CotS"/>
    <property type="match status" value="1"/>
</dbReference>
<sequence>MLRTEKKAKNYFLSESNLIKHILSEYNLIDPKLEQIKIKNSDKPRAVYKVISKDNKTYCLKKVYYNKEQLLFVYSALEWIDKNGLNVPKFLPTKKGSRYVSYNNMLFILTPWIDGVKCDYDNIEHIKNISKTLAHLHKVTKKFTPIKGSLVKQGYENIYISINKHFNRLLSCNNLAFNNDDKFSKLFISTFDDNISLAQISMNTASLINFNNLTTSLCHGDYVNKNILIDSSSKLWLIDFDKCALDFVAHDISYYLRRLLRRDTTAWDVDLALTCIKNYNSINPLTIDDLRYIIAYLSFPQKYWKISKDYYNNISKCNKNSFYNLLSKTTEKTEFQIKFIKSFSKRLEETFLFKIC</sequence>
<dbReference type="SUPFAM" id="SSF56112">
    <property type="entry name" value="Protein kinase-like (PK-like)"/>
    <property type="match status" value="1"/>
</dbReference>
<dbReference type="Gene3D" id="3.90.1200.10">
    <property type="match status" value="1"/>
</dbReference>
<feature type="domain" description="Aminoglycoside phosphotransferase" evidence="1">
    <location>
        <begin position="47"/>
        <end position="269"/>
    </location>
</feature>
<gene>
    <name evidence="2" type="ORF">SAMN05443638_13019</name>
</gene>
<evidence type="ECO:0000313" key="3">
    <source>
        <dbReference type="Proteomes" id="UP000184035"/>
    </source>
</evidence>
<proteinExistence type="predicted"/>
<dbReference type="PANTHER" id="PTHR39179">
    <property type="entry name" value="SPORE COAT PROTEIN I"/>
    <property type="match status" value="1"/>
</dbReference>
<dbReference type="InterPro" id="IPR002575">
    <property type="entry name" value="Aminoglycoside_PTrfase"/>
</dbReference>
<dbReference type="Proteomes" id="UP000184035">
    <property type="component" value="Unassembled WGS sequence"/>
</dbReference>
<keyword evidence="3" id="KW-1185">Reference proteome</keyword>
<evidence type="ECO:0000313" key="2">
    <source>
        <dbReference type="EMBL" id="SHF07585.1"/>
    </source>
</evidence>
<dbReference type="GO" id="GO:0042601">
    <property type="term" value="C:endospore-forming forespore"/>
    <property type="evidence" value="ECO:0007669"/>
    <property type="project" value="TreeGrafter"/>
</dbReference>
<name>A0A1M4YP57_9CLOT</name>
<dbReference type="Pfam" id="PF01636">
    <property type="entry name" value="APH"/>
    <property type="match status" value="1"/>
</dbReference>
<dbReference type="OrthoDB" id="9771902at2"/>
<dbReference type="InterPro" id="IPR047175">
    <property type="entry name" value="CotS-like"/>
</dbReference>
<dbReference type="STRING" id="1533.SAMN05443638_13019"/>
<accession>A0A1M4YP57</accession>
<dbReference type="AlphaFoldDB" id="A0A1M4YP57"/>
<organism evidence="2 3">
    <name type="scientific">Clostridium fallax</name>
    <dbReference type="NCBI Taxonomy" id="1533"/>
    <lineage>
        <taxon>Bacteria</taxon>
        <taxon>Bacillati</taxon>
        <taxon>Bacillota</taxon>
        <taxon>Clostridia</taxon>
        <taxon>Eubacteriales</taxon>
        <taxon>Clostridiaceae</taxon>
        <taxon>Clostridium</taxon>
    </lineage>
</organism>
<dbReference type="InterPro" id="IPR014255">
    <property type="entry name" value="Spore_coat_CotS"/>
</dbReference>
<keyword evidence="2" id="KW-0167">Capsid protein</keyword>
<dbReference type="PANTHER" id="PTHR39179:SF1">
    <property type="entry name" value="SPORE COAT PROTEIN I"/>
    <property type="match status" value="1"/>
</dbReference>
<dbReference type="InterPro" id="IPR011009">
    <property type="entry name" value="Kinase-like_dom_sf"/>
</dbReference>
<reference evidence="2 3" key="1">
    <citation type="submission" date="2016-11" db="EMBL/GenBank/DDBJ databases">
        <authorList>
            <person name="Jaros S."/>
            <person name="Januszkiewicz K."/>
            <person name="Wedrychowicz H."/>
        </authorList>
    </citation>
    <scope>NUCLEOTIDE SEQUENCE [LARGE SCALE GENOMIC DNA]</scope>
    <source>
        <strain evidence="2 3">DSM 2631</strain>
    </source>
</reference>
<keyword evidence="2" id="KW-0946">Virion</keyword>
<protein>
    <submittedName>
        <fullName evidence="2">Spore coat protein, CotS family</fullName>
    </submittedName>
</protein>
<dbReference type="RefSeq" id="WP_072897374.1">
    <property type="nucleotide sequence ID" value="NZ_FQVM01000030.1"/>
</dbReference>
<dbReference type="EMBL" id="FQVM01000030">
    <property type="protein sequence ID" value="SHF07585.1"/>
    <property type="molecule type" value="Genomic_DNA"/>
</dbReference>